<reference evidence="3 4" key="1">
    <citation type="submission" date="2007-10" db="EMBL/GenBank/DDBJ databases">
        <title>Complete sequence of Caldivirga maquilingensis IC-167.</title>
        <authorList>
            <consortium name="US DOE Joint Genome Institute"/>
            <person name="Copeland A."/>
            <person name="Lucas S."/>
            <person name="Lapidus A."/>
            <person name="Barry K."/>
            <person name="Glavina del Rio T."/>
            <person name="Dalin E."/>
            <person name="Tice H."/>
            <person name="Pitluck S."/>
            <person name="Saunders E."/>
            <person name="Brettin T."/>
            <person name="Bruce D."/>
            <person name="Detter J.C."/>
            <person name="Han C."/>
            <person name="Schmutz J."/>
            <person name="Larimer F."/>
            <person name="Land M."/>
            <person name="Hauser L."/>
            <person name="Kyrpides N."/>
            <person name="Ivanova N."/>
            <person name="Biddle J.F."/>
            <person name="Zhang Z."/>
            <person name="Fitz-Gibbon S.T."/>
            <person name="Lowe T.M."/>
            <person name="Saltikov C."/>
            <person name="House C.H."/>
            <person name="Richardson P."/>
        </authorList>
    </citation>
    <scope>NUCLEOTIDE SEQUENCE [LARGE SCALE GENOMIC DNA]</scope>
    <source>
        <strain evidence="4">ATCC 700844 / DSM 13496 / JCM 10307 / IC-167</strain>
    </source>
</reference>
<dbReference type="HOGENOM" id="CLU_023194_1_2_2"/>
<feature type="domain" description="GFO/IDH/MocA-like oxidoreductase" evidence="2">
    <location>
        <begin position="144"/>
        <end position="255"/>
    </location>
</feature>
<dbReference type="OrthoDB" id="25239at2157"/>
<evidence type="ECO:0000259" key="1">
    <source>
        <dbReference type="Pfam" id="PF01408"/>
    </source>
</evidence>
<gene>
    <name evidence="3" type="ordered locus">Cmaq_0682</name>
</gene>
<dbReference type="PANTHER" id="PTHR43377:SF1">
    <property type="entry name" value="BILIVERDIN REDUCTASE A"/>
    <property type="match status" value="1"/>
</dbReference>
<dbReference type="SUPFAM" id="SSF51735">
    <property type="entry name" value="NAD(P)-binding Rossmann-fold domains"/>
    <property type="match status" value="1"/>
</dbReference>
<dbReference type="InterPro" id="IPR055170">
    <property type="entry name" value="GFO_IDH_MocA-like_dom"/>
</dbReference>
<dbReference type="RefSeq" id="WP_012185742.1">
    <property type="nucleotide sequence ID" value="NC_009954.1"/>
</dbReference>
<name>A8MCL6_CALMQ</name>
<dbReference type="InterPro" id="IPR036291">
    <property type="entry name" value="NAD(P)-bd_dom_sf"/>
</dbReference>
<protein>
    <submittedName>
        <fullName evidence="3">Oxidoreductase domain protein</fullName>
    </submittedName>
</protein>
<feature type="domain" description="Gfo/Idh/MocA-like oxidoreductase N-terminal" evidence="1">
    <location>
        <begin position="24"/>
        <end position="126"/>
    </location>
</feature>
<evidence type="ECO:0000259" key="2">
    <source>
        <dbReference type="Pfam" id="PF22725"/>
    </source>
</evidence>
<dbReference type="InterPro" id="IPR051450">
    <property type="entry name" value="Gfo/Idh/MocA_Oxidoreductases"/>
</dbReference>
<dbReference type="Gene3D" id="3.30.360.10">
    <property type="entry name" value="Dihydrodipicolinate Reductase, domain 2"/>
    <property type="match status" value="1"/>
</dbReference>
<dbReference type="Gene3D" id="3.40.50.720">
    <property type="entry name" value="NAD(P)-binding Rossmann-like Domain"/>
    <property type="match status" value="1"/>
</dbReference>
<dbReference type="eggNOG" id="arCOG01622">
    <property type="taxonomic scope" value="Archaea"/>
</dbReference>
<dbReference type="PANTHER" id="PTHR43377">
    <property type="entry name" value="BILIVERDIN REDUCTASE A"/>
    <property type="match status" value="1"/>
</dbReference>
<dbReference type="AlphaFoldDB" id="A8MCL6"/>
<dbReference type="Proteomes" id="UP000001137">
    <property type="component" value="Chromosome"/>
</dbReference>
<proteinExistence type="predicted"/>
<dbReference type="GeneID" id="5709395"/>
<dbReference type="SUPFAM" id="SSF55347">
    <property type="entry name" value="Glyceraldehyde-3-phosphate dehydrogenase-like, C-terminal domain"/>
    <property type="match status" value="1"/>
</dbReference>
<dbReference type="GO" id="GO:0000166">
    <property type="term" value="F:nucleotide binding"/>
    <property type="evidence" value="ECO:0007669"/>
    <property type="project" value="InterPro"/>
</dbReference>
<dbReference type="InterPro" id="IPR000683">
    <property type="entry name" value="Gfo/Idh/MocA-like_OxRdtase_N"/>
</dbReference>
<organism evidence="3 4">
    <name type="scientific">Caldivirga maquilingensis (strain ATCC 700844 / DSM 13496 / JCM 10307 / IC-167)</name>
    <dbReference type="NCBI Taxonomy" id="397948"/>
    <lineage>
        <taxon>Archaea</taxon>
        <taxon>Thermoproteota</taxon>
        <taxon>Thermoprotei</taxon>
        <taxon>Thermoproteales</taxon>
        <taxon>Thermoproteaceae</taxon>
        <taxon>Caldivirga</taxon>
    </lineage>
</organism>
<keyword evidence="4" id="KW-1185">Reference proteome</keyword>
<evidence type="ECO:0000313" key="4">
    <source>
        <dbReference type="Proteomes" id="UP000001137"/>
    </source>
</evidence>
<dbReference type="EMBL" id="CP000852">
    <property type="protein sequence ID" value="ABW01522.1"/>
    <property type="molecule type" value="Genomic_DNA"/>
</dbReference>
<evidence type="ECO:0000313" key="3">
    <source>
        <dbReference type="EMBL" id="ABW01522.1"/>
    </source>
</evidence>
<sequence length="334" mass="37186">MVLRFAVISYAHMHAWSYTRAIKELEAEGKASLVAVFDNNADRLRRVQEAFRPKAVYSDFDKLLAEGGFDAAVVASENARHITYALPLIKAGVHVIVEKPITTLVSDAVTMVNEADRRGVKLQVAFVMRYHDAVVEAKNRVSGLGGIKSITATNHGTCPFDWFVDPELAGGGAMMDHIVHVADLIRWFTGKEFEEVSAFVGRNIRPQLKVEDNALILAKLSDGTPVSIDSSWSRHDTWPIWGDVYMRILTDHGVLTINAFNQNISLADDKGFHWVSFGPDADRNMIEDFIRVIENNQTPRASGLDGLRALEVVAAAYKSWREGRPVKISEVRVQ</sequence>
<dbReference type="STRING" id="397948.Cmaq_0682"/>
<dbReference type="KEGG" id="cma:Cmaq_0682"/>
<dbReference type="Pfam" id="PF22725">
    <property type="entry name" value="GFO_IDH_MocA_C3"/>
    <property type="match status" value="1"/>
</dbReference>
<dbReference type="Pfam" id="PF01408">
    <property type="entry name" value="GFO_IDH_MocA"/>
    <property type="match status" value="1"/>
</dbReference>
<accession>A8MCL6</accession>